<dbReference type="GO" id="GO:0005829">
    <property type="term" value="C:cytosol"/>
    <property type="evidence" value="ECO:0007669"/>
    <property type="project" value="TreeGrafter"/>
</dbReference>
<dbReference type="RefSeq" id="WP_095629782.1">
    <property type="nucleotide sequence ID" value="NZ_CP029462.1"/>
</dbReference>
<dbReference type="GO" id="GO:0048029">
    <property type="term" value="F:monosaccharide binding"/>
    <property type="evidence" value="ECO:0007669"/>
    <property type="project" value="TreeGrafter"/>
</dbReference>
<dbReference type="InterPro" id="IPR046348">
    <property type="entry name" value="SIS_dom_sf"/>
</dbReference>
<keyword evidence="3 4" id="KW-0413">Isomerase</keyword>
<dbReference type="GO" id="GO:0006096">
    <property type="term" value="P:glycolytic process"/>
    <property type="evidence" value="ECO:0007669"/>
    <property type="project" value="UniProtKB-UniRule"/>
</dbReference>
<dbReference type="Pfam" id="PF00342">
    <property type="entry name" value="PGI"/>
    <property type="match status" value="1"/>
</dbReference>
<protein>
    <recommendedName>
        <fullName evidence="4">Glucose-6-phosphate isomerase</fullName>
        <shortName evidence="4">GPI</shortName>
        <ecNumber evidence="4">5.3.1.9</ecNumber>
    </recommendedName>
    <alternativeName>
        <fullName evidence="4">Phosphoglucose isomerase</fullName>
        <shortName evidence="4">PGI</shortName>
    </alternativeName>
    <alternativeName>
        <fullName evidence="4">Phosphohexose isomerase</fullName>
        <shortName evidence="4">PHI</shortName>
    </alternativeName>
</protein>
<dbReference type="InterPro" id="IPR001672">
    <property type="entry name" value="G6P_Isomerase"/>
</dbReference>
<comment type="pathway">
    <text evidence="4 5">Carbohydrate degradation; glycolysis; D-glyceraldehyde 3-phosphate and glycerone phosphate from D-glucose: step 2/4.</text>
</comment>
<dbReference type="Gene3D" id="3.40.50.10490">
    <property type="entry name" value="Glucose-6-phosphate isomerase like protein, domain 1"/>
    <property type="match status" value="2"/>
</dbReference>
<dbReference type="CDD" id="cd05016">
    <property type="entry name" value="SIS_PGI_2"/>
    <property type="match status" value="1"/>
</dbReference>
<reference evidence="6 7" key="1">
    <citation type="submission" date="2018-05" db="EMBL/GenBank/DDBJ databases">
        <title>Complete genome sequence of Megasphaera sp. AJH120T, isolated from the ceca of a chicken.</title>
        <authorList>
            <person name="Maki J."/>
            <person name="Looft T."/>
        </authorList>
    </citation>
    <scope>NUCLEOTIDE SEQUENCE [LARGE SCALE GENOMIC DNA]</scope>
    <source>
        <strain evidence="6 7">AJH120</strain>
    </source>
</reference>
<dbReference type="SUPFAM" id="SSF53697">
    <property type="entry name" value="SIS domain"/>
    <property type="match status" value="1"/>
</dbReference>
<evidence type="ECO:0000313" key="6">
    <source>
        <dbReference type="EMBL" id="AXL20886.1"/>
    </source>
</evidence>
<dbReference type="EMBL" id="CP029462">
    <property type="protein sequence ID" value="AXL20886.1"/>
    <property type="molecule type" value="Genomic_DNA"/>
</dbReference>
<dbReference type="EC" id="5.3.1.9" evidence="4"/>
<dbReference type="PRINTS" id="PR00662">
    <property type="entry name" value="G6PISOMERASE"/>
</dbReference>
<feature type="active site" evidence="4">
    <location>
        <position position="352"/>
    </location>
</feature>
<dbReference type="AlphaFoldDB" id="A0A346AYE3"/>
<comment type="subcellular location">
    <subcellularLocation>
        <location evidence="4">Cytoplasm</location>
    </subcellularLocation>
</comment>
<dbReference type="InterPro" id="IPR035476">
    <property type="entry name" value="SIS_PGI_1"/>
</dbReference>
<dbReference type="UniPathway" id="UPA00138"/>
<dbReference type="InterPro" id="IPR035482">
    <property type="entry name" value="SIS_PGI_2"/>
</dbReference>
<keyword evidence="2 4" id="KW-0324">Glycolysis</keyword>
<feature type="active site" evidence="4">
    <location>
        <position position="466"/>
    </location>
</feature>
<gene>
    <name evidence="4" type="primary">pgi</name>
    <name evidence="6" type="ORF">DKB62_04510</name>
</gene>
<evidence type="ECO:0000256" key="2">
    <source>
        <dbReference type="ARBA" id="ARBA00023152"/>
    </source>
</evidence>
<keyword evidence="7" id="KW-1185">Reference proteome</keyword>
<dbReference type="KEGG" id="meg:DKB62_04510"/>
<proteinExistence type="inferred from homology"/>
<comment type="function">
    <text evidence="4">Catalyzes the reversible isomerization of glucose-6-phosphate to fructose-6-phosphate.</text>
</comment>
<organism evidence="6 7">
    <name type="scientific">Megasphaera stantonii</name>
    <dbReference type="NCBI Taxonomy" id="2144175"/>
    <lineage>
        <taxon>Bacteria</taxon>
        <taxon>Bacillati</taxon>
        <taxon>Bacillota</taxon>
        <taxon>Negativicutes</taxon>
        <taxon>Veillonellales</taxon>
        <taxon>Veillonellaceae</taxon>
        <taxon>Megasphaera</taxon>
    </lineage>
</organism>
<dbReference type="GO" id="GO:0097367">
    <property type="term" value="F:carbohydrate derivative binding"/>
    <property type="evidence" value="ECO:0007669"/>
    <property type="project" value="InterPro"/>
</dbReference>
<evidence type="ECO:0000256" key="4">
    <source>
        <dbReference type="HAMAP-Rule" id="MF_00473"/>
    </source>
</evidence>
<dbReference type="PANTHER" id="PTHR11469:SF1">
    <property type="entry name" value="GLUCOSE-6-PHOSPHATE ISOMERASE"/>
    <property type="match status" value="1"/>
</dbReference>
<dbReference type="GO" id="GO:0004347">
    <property type="term" value="F:glucose-6-phosphate isomerase activity"/>
    <property type="evidence" value="ECO:0007669"/>
    <property type="project" value="UniProtKB-UniRule"/>
</dbReference>
<feature type="active site" description="Proton donor" evidence="4">
    <location>
        <position position="323"/>
    </location>
</feature>
<dbReference type="HAMAP" id="MF_00473">
    <property type="entry name" value="G6P_isomerase"/>
    <property type="match status" value="1"/>
</dbReference>
<dbReference type="UniPathway" id="UPA00109">
    <property type="reaction ID" value="UER00181"/>
</dbReference>
<evidence type="ECO:0000256" key="5">
    <source>
        <dbReference type="RuleBase" id="RU000612"/>
    </source>
</evidence>
<comment type="catalytic activity">
    <reaction evidence="4 5">
        <text>alpha-D-glucose 6-phosphate = beta-D-fructose 6-phosphate</text>
        <dbReference type="Rhea" id="RHEA:11816"/>
        <dbReference type="ChEBI" id="CHEBI:57634"/>
        <dbReference type="ChEBI" id="CHEBI:58225"/>
        <dbReference type="EC" id="5.3.1.9"/>
    </reaction>
</comment>
<name>A0A346AYE3_9FIRM</name>
<evidence type="ECO:0000256" key="3">
    <source>
        <dbReference type="ARBA" id="ARBA00023235"/>
    </source>
</evidence>
<dbReference type="Proteomes" id="UP000254337">
    <property type="component" value="Chromosome"/>
</dbReference>
<evidence type="ECO:0000256" key="1">
    <source>
        <dbReference type="ARBA" id="ARBA00022432"/>
    </source>
</evidence>
<dbReference type="GO" id="GO:0006094">
    <property type="term" value="P:gluconeogenesis"/>
    <property type="evidence" value="ECO:0007669"/>
    <property type="project" value="UniProtKB-UniRule"/>
</dbReference>
<comment type="pathway">
    <text evidence="4">Carbohydrate biosynthesis; gluconeogenesis.</text>
</comment>
<comment type="similarity">
    <text evidence="4 5">Belongs to the GPI family.</text>
</comment>
<dbReference type="OrthoDB" id="140919at2"/>
<dbReference type="PROSITE" id="PS51463">
    <property type="entry name" value="P_GLUCOSE_ISOMERASE_3"/>
    <property type="match status" value="1"/>
</dbReference>
<dbReference type="CDD" id="cd05015">
    <property type="entry name" value="SIS_PGI_1"/>
    <property type="match status" value="1"/>
</dbReference>
<dbReference type="PANTHER" id="PTHR11469">
    <property type="entry name" value="GLUCOSE-6-PHOSPHATE ISOMERASE"/>
    <property type="match status" value="1"/>
</dbReference>
<keyword evidence="1 4" id="KW-0312">Gluconeogenesis</keyword>
<dbReference type="GO" id="GO:0051156">
    <property type="term" value="P:glucose 6-phosphate metabolic process"/>
    <property type="evidence" value="ECO:0007669"/>
    <property type="project" value="TreeGrafter"/>
</dbReference>
<evidence type="ECO:0000313" key="7">
    <source>
        <dbReference type="Proteomes" id="UP000254337"/>
    </source>
</evidence>
<keyword evidence="4" id="KW-0963">Cytoplasm</keyword>
<sequence length="479" mass="52650">MAKITLKSGFVFDVENLYGPGKVTEEDVKAMEPAYTKAHEAVMEMRKTGIMAGHLSKDGEPEAVLFPQLPYIVEGNINNPERIMAMEELARQVRNRVDAVVFFGIGGSYLGGKVLFDVQCGEFWNLKSTEARKGYPKAFFAGNNVDSHKVSGLIEFLKADSAAKSGYTVMGVVISKSGSTIEPMSNYMVVRQAMEDAGIKFETVAVTDPHEGEKETLLHGLARKSGWPIFYVPDGVGGRFSVFSEVGLLVGALVGFDIRQFLAGARDMDKACQNPDIWQNPALLNSVLKYISGAKYGRDLEVLMPYADSLKSLSEWYIQLLAESLGKRLDKQGNVVNYGRTPIVAVGTTDMHAQTQEHQEGPKDKVVQFVSIANWKDDVVVPHMYDEYPKLAAFSGLPLSSILEAARSSNAEALIGDGRPNANYILPELTPYHLGEVMFMLCLSIAYEGEFANVDAFNQPGVEVYKKFLGGRLKKLQEG</sequence>
<accession>A0A346AYE3</accession>